<gene>
    <name evidence="1" type="ORF">PVAP13_8NG173800</name>
</gene>
<proteinExistence type="predicted"/>
<name>A0A8T0P656_PANVG</name>
<dbReference type="Proteomes" id="UP000823388">
    <property type="component" value="Chromosome 8N"/>
</dbReference>
<evidence type="ECO:0000313" key="1">
    <source>
        <dbReference type="EMBL" id="KAG2557100.1"/>
    </source>
</evidence>
<keyword evidence="2" id="KW-1185">Reference proteome</keyword>
<reference evidence="1" key="1">
    <citation type="submission" date="2020-05" db="EMBL/GenBank/DDBJ databases">
        <title>WGS assembly of Panicum virgatum.</title>
        <authorList>
            <person name="Lovell J.T."/>
            <person name="Jenkins J."/>
            <person name="Shu S."/>
            <person name="Juenger T.E."/>
            <person name="Schmutz J."/>
        </authorList>
    </citation>
    <scope>NUCLEOTIDE SEQUENCE</scope>
    <source>
        <strain evidence="1">AP13</strain>
    </source>
</reference>
<sequence length="87" mass="9693">MCLFLMNRRIALHTSNFVSTMRCPLIGAPSVNVAGVPQQQLSGSIKDQHQSISQPQLSSIILLEQSHLLKFPLILILKVTSRFHLLS</sequence>
<dbReference type="EMBL" id="CM029052">
    <property type="protein sequence ID" value="KAG2557100.1"/>
    <property type="molecule type" value="Genomic_DNA"/>
</dbReference>
<accession>A0A8T0P656</accession>
<protein>
    <submittedName>
        <fullName evidence="1">Uncharacterized protein</fullName>
    </submittedName>
</protein>
<comment type="caution">
    <text evidence="1">The sequence shown here is derived from an EMBL/GenBank/DDBJ whole genome shotgun (WGS) entry which is preliminary data.</text>
</comment>
<organism evidence="1 2">
    <name type="scientific">Panicum virgatum</name>
    <name type="common">Blackwell switchgrass</name>
    <dbReference type="NCBI Taxonomy" id="38727"/>
    <lineage>
        <taxon>Eukaryota</taxon>
        <taxon>Viridiplantae</taxon>
        <taxon>Streptophyta</taxon>
        <taxon>Embryophyta</taxon>
        <taxon>Tracheophyta</taxon>
        <taxon>Spermatophyta</taxon>
        <taxon>Magnoliopsida</taxon>
        <taxon>Liliopsida</taxon>
        <taxon>Poales</taxon>
        <taxon>Poaceae</taxon>
        <taxon>PACMAD clade</taxon>
        <taxon>Panicoideae</taxon>
        <taxon>Panicodae</taxon>
        <taxon>Paniceae</taxon>
        <taxon>Panicinae</taxon>
        <taxon>Panicum</taxon>
        <taxon>Panicum sect. Hiantes</taxon>
    </lineage>
</organism>
<evidence type="ECO:0000313" key="2">
    <source>
        <dbReference type="Proteomes" id="UP000823388"/>
    </source>
</evidence>
<dbReference type="AlphaFoldDB" id="A0A8T0P656"/>